<reference evidence="2" key="1">
    <citation type="submission" date="2022-10" db="EMBL/GenBank/DDBJ databases">
        <title>WGS of marine actinomycetes from Thailand.</title>
        <authorList>
            <person name="Thawai C."/>
        </authorList>
    </citation>
    <scope>NUCLEOTIDE SEQUENCE</scope>
    <source>
        <strain evidence="2">SW21</strain>
    </source>
</reference>
<accession>A0A9X3I460</accession>
<dbReference type="Proteomes" id="UP001143347">
    <property type="component" value="Unassembled WGS sequence"/>
</dbReference>
<name>A0A9X3I460_9ACTN</name>
<dbReference type="InterPro" id="IPR008136">
    <property type="entry name" value="CinA_C"/>
</dbReference>
<proteinExistence type="predicted"/>
<protein>
    <submittedName>
        <fullName evidence="2">CinA family protein</fullName>
    </submittedName>
</protein>
<comment type="caution">
    <text evidence="2">The sequence shown here is derived from an EMBL/GenBank/DDBJ whole genome shotgun (WGS) entry which is preliminary data.</text>
</comment>
<dbReference type="SUPFAM" id="SSF142433">
    <property type="entry name" value="CinA-like"/>
    <property type="match status" value="1"/>
</dbReference>
<dbReference type="Gene3D" id="3.90.950.20">
    <property type="entry name" value="CinA-like"/>
    <property type="match status" value="1"/>
</dbReference>
<gene>
    <name evidence="2" type="ORF">OSB52_03410</name>
</gene>
<evidence type="ECO:0000313" key="3">
    <source>
        <dbReference type="Proteomes" id="UP001143347"/>
    </source>
</evidence>
<organism evidence="2 3">
    <name type="scientific">Gordonia aquimaris</name>
    <dbReference type="NCBI Taxonomy" id="2984863"/>
    <lineage>
        <taxon>Bacteria</taxon>
        <taxon>Bacillati</taxon>
        <taxon>Actinomycetota</taxon>
        <taxon>Actinomycetes</taxon>
        <taxon>Mycobacteriales</taxon>
        <taxon>Gordoniaceae</taxon>
        <taxon>Gordonia</taxon>
    </lineage>
</organism>
<evidence type="ECO:0000313" key="2">
    <source>
        <dbReference type="EMBL" id="MCX2963134.1"/>
    </source>
</evidence>
<feature type="domain" description="CinA C-terminal" evidence="1">
    <location>
        <begin position="6"/>
        <end position="147"/>
    </location>
</feature>
<dbReference type="EMBL" id="JAPKFM010000002">
    <property type="protein sequence ID" value="MCX2963134.1"/>
    <property type="molecule type" value="Genomic_DNA"/>
</dbReference>
<dbReference type="AlphaFoldDB" id="A0A9X3I460"/>
<keyword evidence="3" id="KW-1185">Reference proteome</keyword>
<sequence length="163" mass="17530">MHERCEQLAELVGRHELTVATAESLTAGNLASHLGRATASGDWYCGGVVAYRKEVKHAVLHAPPGPVVSEDAARAMAKSVAELMDAHVALAVTGEAGPQCQEDVPPGTVWFGMYRRGEVWTEHHVFDGEPESVLAQTIGRSLDLLLELADNSRTSDTRSEGTR</sequence>
<dbReference type="NCBIfam" id="TIGR00199">
    <property type="entry name" value="PncC_domain"/>
    <property type="match status" value="1"/>
</dbReference>
<dbReference type="Pfam" id="PF02464">
    <property type="entry name" value="CinA"/>
    <property type="match status" value="1"/>
</dbReference>
<dbReference type="InterPro" id="IPR036653">
    <property type="entry name" value="CinA-like_C"/>
</dbReference>
<evidence type="ECO:0000259" key="1">
    <source>
        <dbReference type="Pfam" id="PF02464"/>
    </source>
</evidence>